<proteinExistence type="predicted"/>
<comment type="caution">
    <text evidence="1">The sequence shown here is derived from an EMBL/GenBank/DDBJ whole genome shotgun (WGS) entry which is preliminary data.</text>
</comment>
<accession>A0ACC1K8S6</accession>
<dbReference type="Proteomes" id="UP001140234">
    <property type="component" value="Unassembled WGS sequence"/>
</dbReference>
<evidence type="ECO:0000313" key="1">
    <source>
        <dbReference type="EMBL" id="KAJ2775769.1"/>
    </source>
</evidence>
<evidence type="ECO:0000313" key="2">
    <source>
        <dbReference type="Proteomes" id="UP001140234"/>
    </source>
</evidence>
<dbReference type="EMBL" id="JANBUJ010000002">
    <property type="protein sequence ID" value="KAJ2775769.1"/>
    <property type="molecule type" value="Genomic_DNA"/>
</dbReference>
<sequence length="110" mass="11605">MPLNPTGVNVLDMPSSTEAEGDRSAGGVDMVNAPGGGAVPIPKDRSCSVGCGVGIGVGCLVAAVLVVFVFIMARRHKRRLRAIWQQRRWLATHKDLPDKPVPAPPPPSKT</sequence>
<organism evidence="1 2">
    <name type="scientific">Coemansia nantahalensis</name>
    <dbReference type="NCBI Taxonomy" id="2789366"/>
    <lineage>
        <taxon>Eukaryota</taxon>
        <taxon>Fungi</taxon>
        <taxon>Fungi incertae sedis</taxon>
        <taxon>Zoopagomycota</taxon>
        <taxon>Kickxellomycotina</taxon>
        <taxon>Kickxellomycetes</taxon>
        <taxon>Kickxellales</taxon>
        <taxon>Kickxellaceae</taxon>
        <taxon>Coemansia</taxon>
    </lineage>
</organism>
<reference evidence="1" key="1">
    <citation type="submission" date="2022-07" db="EMBL/GenBank/DDBJ databases">
        <title>Phylogenomic reconstructions and comparative analyses of Kickxellomycotina fungi.</title>
        <authorList>
            <person name="Reynolds N.K."/>
            <person name="Stajich J.E."/>
            <person name="Barry K."/>
            <person name="Grigoriev I.V."/>
            <person name="Crous P."/>
            <person name="Smith M.E."/>
        </authorList>
    </citation>
    <scope>NUCLEOTIDE SEQUENCE</scope>
    <source>
        <strain evidence="1">CBS 109366</strain>
    </source>
</reference>
<keyword evidence="2" id="KW-1185">Reference proteome</keyword>
<name>A0ACC1K8S6_9FUNG</name>
<gene>
    <name evidence="1" type="ORF">IWQ57_000179</name>
</gene>
<protein>
    <submittedName>
        <fullName evidence="1">Uncharacterized protein</fullName>
    </submittedName>
</protein>